<dbReference type="Proteomes" id="UP000007050">
    <property type="component" value="Chromosome"/>
</dbReference>
<proteinExistence type="predicted"/>
<dbReference type="AlphaFoldDB" id="D4MHR3"/>
<sequence>MVDTENDEYYQVTDSGKQLIEPYEE</sequence>
<feature type="region of interest" description="Disordered" evidence="1">
    <location>
        <begin position="1"/>
        <end position="25"/>
    </location>
</feature>
<gene>
    <name evidence="2" type="ORF">ES1_00780</name>
</gene>
<accession>D4MHR3</accession>
<dbReference type="KEGG" id="esr:ES1_00780"/>
<dbReference type="BioCyc" id="ESIR717961:G136L-58-MONOMER"/>
<evidence type="ECO:0000256" key="1">
    <source>
        <dbReference type="SAM" id="MobiDB-lite"/>
    </source>
</evidence>
<reference evidence="2 3" key="2">
    <citation type="submission" date="2010-03" db="EMBL/GenBank/DDBJ databases">
        <authorList>
            <person name="Pajon A."/>
        </authorList>
    </citation>
    <scope>NUCLEOTIDE SEQUENCE [LARGE SCALE GENOMIC DNA]</scope>
    <source>
        <strain evidence="2 3">V10Sc8a</strain>
    </source>
</reference>
<protein>
    <submittedName>
        <fullName evidence="2">Uncharacterized protein</fullName>
    </submittedName>
</protein>
<name>D4MHR3_9FIRM</name>
<dbReference type="EMBL" id="FP929059">
    <property type="protein sequence ID" value="CBL33296.1"/>
    <property type="molecule type" value="Genomic_DNA"/>
</dbReference>
<evidence type="ECO:0000313" key="2">
    <source>
        <dbReference type="EMBL" id="CBL33296.1"/>
    </source>
</evidence>
<evidence type="ECO:0000313" key="3">
    <source>
        <dbReference type="Proteomes" id="UP000007050"/>
    </source>
</evidence>
<organism evidence="2 3">
    <name type="scientific">[Eubacterium] siraeum V10Sc8a</name>
    <dbReference type="NCBI Taxonomy" id="717961"/>
    <lineage>
        <taxon>Bacteria</taxon>
        <taxon>Bacillati</taxon>
        <taxon>Bacillota</taxon>
        <taxon>Clostridia</taxon>
        <taxon>Eubacteriales</taxon>
        <taxon>Oscillospiraceae</taxon>
        <taxon>Oscillospiraceae incertae sedis</taxon>
    </lineage>
</organism>
<reference evidence="2 3" key="1">
    <citation type="submission" date="2010-03" db="EMBL/GenBank/DDBJ databases">
        <title>The genome sequence of Eubacterium siraeum V10Sc8a.</title>
        <authorList>
            <consortium name="metaHIT consortium -- http://www.metahit.eu/"/>
            <person name="Pajon A."/>
            <person name="Turner K."/>
            <person name="Parkhill J."/>
            <person name="Duncan S."/>
            <person name="Flint H."/>
        </authorList>
    </citation>
    <scope>NUCLEOTIDE SEQUENCE [LARGE SCALE GENOMIC DNA]</scope>
    <source>
        <strain evidence="2 3">V10Sc8a</strain>
    </source>
</reference>
<dbReference type="HOGENOM" id="CLU_3418915_0_0_9"/>